<keyword evidence="2" id="KW-1185">Reference proteome</keyword>
<evidence type="ECO:0000313" key="1">
    <source>
        <dbReference type="EMBL" id="WAQ91208.1"/>
    </source>
</evidence>
<dbReference type="GeneID" id="77804155"/>
<organism evidence="1 2">
    <name type="scientific">Puccinia triticina</name>
    <dbReference type="NCBI Taxonomy" id="208348"/>
    <lineage>
        <taxon>Eukaryota</taxon>
        <taxon>Fungi</taxon>
        <taxon>Dikarya</taxon>
        <taxon>Basidiomycota</taxon>
        <taxon>Pucciniomycotina</taxon>
        <taxon>Pucciniomycetes</taxon>
        <taxon>Pucciniales</taxon>
        <taxon>Pucciniaceae</taxon>
        <taxon>Puccinia</taxon>
    </lineage>
</organism>
<dbReference type="RefSeq" id="XP_053026763.1">
    <property type="nucleotide sequence ID" value="XM_053163261.1"/>
</dbReference>
<accession>A0ABY7D0W8</accession>
<evidence type="ECO:0000313" key="2">
    <source>
        <dbReference type="Proteomes" id="UP001164743"/>
    </source>
</evidence>
<gene>
    <name evidence="1" type="ORF">PtA15_14A89</name>
</gene>
<dbReference type="Proteomes" id="UP001164743">
    <property type="component" value="Chromosome 14A"/>
</dbReference>
<dbReference type="EMBL" id="CP110434">
    <property type="protein sequence ID" value="WAQ91208.1"/>
    <property type="molecule type" value="Genomic_DNA"/>
</dbReference>
<evidence type="ECO:0008006" key="3">
    <source>
        <dbReference type="Google" id="ProtNLM"/>
    </source>
</evidence>
<sequence length="305" mass="35333">MSPEQLDEWCQLLADTAKNYRESATYDTIIFAFQTLILNKLNDKKFTQKIGSMNRDLMTSVQPNHLLPQWTQETPKKISYIVDLLSNYLSPVKNYEQEHYTQKINLLPEWTQGIADTISYITSLLPNYLSPVKNREEEHSTKKYYFLPEWTQELHDPKSGLSLSFRIWDQNNFASHIGNEARLSPLGLAIENKDSEYITKGLNKIIEEIFTNEPKGDLSSQTRIVAIAALFHLLHTNLKHIHIQVNDLIQSLILNKGNKFFLFDHEFQLLKSLRECWQPCYPDVHNFNVQLGSSESSDMPLLSSV</sequence>
<protein>
    <recommendedName>
        <fullName evidence="3">PH domain-containing protein</fullName>
    </recommendedName>
</protein>
<reference evidence="1" key="1">
    <citation type="submission" date="2022-10" db="EMBL/GenBank/DDBJ databases">
        <title>Puccinia triticina Genome sequencing and assembly.</title>
        <authorList>
            <person name="Li C."/>
        </authorList>
    </citation>
    <scope>NUCLEOTIDE SEQUENCE</scope>
    <source>
        <strain evidence="1">Pt15</strain>
    </source>
</reference>
<proteinExistence type="predicted"/>
<name>A0ABY7D0W8_9BASI</name>